<comment type="caution">
    <text evidence="1">The sequence shown here is derived from an EMBL/GenBank/DDBJ whole genome shotgun (WGS) entry which is preliminary data.</text>
</comment>
<dbReference type="EMBL" id="QDLV01000072">
    <property type="protein sequence ID" value="PVJ39912.1"/>
    <property type="molecule type" value="Genomic_DNA"/>
</dbReference>
<sequence>MVTFKNAGLISAAPSGNLHRRMAASPYPAYGIDIMPVYTALFRRHNRKPSLHRCGKLSLILHQESVYESLPKTLEYLRH</sequence>
<organism evidence="1 4">
    <name type="scientific">Salmonella enterica subsp. enterica serovar Gaminara</name>
    <dbReference type="NCBI Taxonomy" id="913070"/>
    <lineage>
        <taxon>Bacteria</taxon>
        <taxon>Pseudomonadati</taxon>
        <taxon>Pseudomonadota</taxon>
        <taxon>Gammaproteobacteria</taxon>
        <taxon>Enterobacterales</taxon>
        <taxon>Enterobacteriaceae</taxon>
        <taxon>Salmonella</taxon>
    </lineage>
</organism>
<dbReference type="Proteomes" id="UP000245551">
    <property type="component" value="Unassembled WGS sequence"/>
</dbReference>
<protein>
    <submittedName>
        <fullName evidence="1">Uncharacterized protein</fullName>
    </submittedName>
</protein>
<evidence type="ECO:0000313" key="1">
    <source>
        <dbReference type="EMBL" id="PVJ39912.1"/>
    </source>
</evidence>
<dbReference type="Proteomes" id="UP000245068">
    <property type="component" value="Unassembled WGS sequence"/>
</dbReference>
<proteinExistence type="predicted"/>
<gene>
    <name evidence="2" type="ORF">C4784_28065</name>
    <name evidence="1" type="ORF">C4855_27260</name>
</gene>
<dbReference type="EMBL" id="QDOO01000080">
    <property type="protein sequence ID" value="PVM62439.1"/>
    <property type="molecule type" value="Genomic_DNA"/>
</dbReference>
<accession>A0A2T8WNB1</accession>
<name>A0A2T8WNB1_SALET</name>
<dbReference type="AlphaFoldDB" id="A0A2T8WNB1"/>
<evidence type="ECO:0000313" key="2">
    <source>
        <dbReference type="EMBL" id="PVM62439.1"/>
    </source>
</evidence>
<evidence type="ECO:0000313" key="4">
    <source>
        <dbReference type="Proteomes" id="UP000245551"/>
    </source>
</evidence>
<reference evidence="3 4" key="1">
    <citation type="submission" date="2018-04" db="EMBL/GenBank/DDBJ databases">
        <title>Serotype diversity and antimicrobial resistance among Salmonella enterica isolated from patients at an equine referral hospital.</title>
        <authorList>
            <person name="Leon I.M."/>
            <person name="Lawhon S.D."/>
            <person name="Norman K.N."/>
            <person name="Threadgill D.S."/>
            <person name="Ohta N."/>
            <person name="Vinasco J."/>
            <person name="Scott H.M."/>
        </authorList>
    </citation>
    <scope>NUCLEOTIDE SEQUENCE [LARGE SCALE GENOMIC DNA]</scope>
    <source>
        <strain evidence="2 3">159</strain>
        <strain evidence="1 4">230</strain>
    </source>
</reference>
<evidence type="ECO:0000313" key="3">
    <source>
        <dbReference type="Proteomes" id="UP000245068"/>
    </source>
</evidence>